<feature type="region of interest" description="Disordered" evidence="13">
    <location>
        <begin position="167"/>
        <end position="186"/>
    </location>
</feature>
<dbReference type="InParanoid" id="A0A316YZ49"/>
<dbReference type="GO" id="GO:0000422">
    <property type="term" value="P:autophagy of mitochondrion"/>
    <property type="evidence" value="ECO:0007669"/>
    <property type="project" value="TreeGrafter"/>
</dbReference>
<feature type="compositionally biased region" description="Polar residues" evidence="13">
    <location>
        <begin position="1268"/>
        <end position="1277"/>
    </location>
</feature>
<dbReference type="Proteomes" id="UP000245768">
    <property type="component" value="Unassembled WGS sequence"/>
</dbReference>
<accession>A0A316YZ49</accession>
<feature type="region of interest" description="Disordered" evidence="13">
    <location>
        <begin position="1400"/>
        <end position="1421"/>
    </location>
</feature>
<keyword evidence="5" id="KW-0813">Transport</keyword>
<reference evidence="14" key="1">
    <citation type="journal article" date="2018" name="Mol. Biol. Evol.">
        <title>Broad Genomic Sampling Reveals a Smut Pathogenic Ancestry of the Fungal Clade Ustilaginomycotina.</title>
        <authorList>
            <person name="Kijpornyongpan T."/>
            <person name="Mondo S.J."/>
            <person name="Barry K."/>
            <person name="Sandor L."/>
            <person name="Lee J."/>
            <person name="Lipzen A."/>
            <person name="Pangilinan J."/>
            <person name="LaButti K."/>
            <person name="Hainaut M."/>
            <person name="Henrissat B."/>
            <person name="Grigoriev I.V."/>
            <person name="Spatafora J.W."/>
            <person name="Aime M.C."/>
        </authorList>
    </citation>
    <scope>NUCLEOTIDE SEQUENCE [LARGE SCALE GENOMIC DNA]</scope>
    <source>
        <strain evidence="14">MCA 4198</strain>
    </source>
</reference>
<dbReference type="InterPro" id="IPR026849">
    <property type="entry name" value="ATG2"/>
</dbReference>
<sequence length="2038" mass="222056">MFSYLQSNLSGWHQLPSLAAGALSSGLQRRVISYLLRRLLGHLVKGGELNLDQIEAAIGNGRVEIRNVDLNPDSFNAKLPPLIRVESGSVGSISIQIPWTGSWSGGEVVVAIADPQLTLCLNETAKRSSSESPVAHMSLVNAAEEVLYDDPEGRQLEQKLEESILEESRASMAAGSTSSSDPAPAVQPRTLVESLVDRLLARLRISVNNTSIILRRESTSVTPLDLEMKLGQIEVTSRPDIPGPNAEMDGPPQRASVTRTITINDVGVWVTLSPPLPFGEHDGEGTDAPLSDEDYDDEDGEADEYMEMSQAIPDLRQSQMQQSTLSEGSTSASMYASAFDENPPARPKADSSPKRHKVFSIASDPIVLKMTESTNDLSSESDGSGQIEMRFDAVVGNIVGFLEPSTAGALFSFSEDVLKAMKTLEDNEESPLGPAPPQQRWPFTLSCSVMVRGAHLLCAYEPSSTLDPQRLALFDQSMTNFWLRPARVHPSIGHLRLRMDSVTGSWRISKGETESHAALKVVDLGLFEHLSPALIEGTDLAPILPLAVFDFQLMNQYDSVAPMKTAGRSRPEGQRRGQLDALTIDAFDWRGASVAGEGSRSGPYWKAGYGERGWKMRPKHRRSASTSTTMFEGEESNACIDVQTSLDSSQESCVKLAPLHVFLDVSTVDRVLPLLRSLSKNARTDNMSGAQSDLAQSFETLHAPSSPLQQFSGSLSLEHFDDVAIRSGKHSSLSVTCDLVRIELRVPLSVPRVGLKRNKALRKMLLGLEVRTGIVILDAQMVSLSIHGMRPPDASTDQPTIHRDLPSLSRGSRGQEDGVTTSIDQITLFYKGVSETRASVFAILGMLTSEEGSPGAAANVELERPLPPRLVYSSQPARAKSGGHDAVAGPERGLLDCQLPALRVSLSKELLDGLELMADDLTLWSSGLGVDDNSETDNGTEALKILGSRFFGSKHSISALSGSSASTEVARQSASVPALSLSVSEVFVSLLVPRRQPKGRGRPRELGLSLSELKLFIDTKHGVGSTLLDFSILTATLDDRSKEIGNQNLVSRTLEQSLSRGVQPVIKIAFISTTEVETSYRESKVDALIEGLTLSFDGDPSLLEDLLIFGRSPEGAFEHVEPNEVTRITVRIKDTSVLVGPLTTDARGVLIVGDFKLKTNLMPDYPKTSIRASLSDAFVLVAEKMQDLPTDKRQRARSTLEHWGKRGLVSLVALSETKGAVVLSKLTRPEVDVDVTRLLGEVKACADTLGIVACLVDGLTPPAAPVSPSESHSDSVFSQRTRQSSNNSSSSATTAIGEDLLASVDEGAFAQAHAFSSTPDLIEDDIPRNLDYLATTDDGRASSPDVEAQTLYDGDVLGSESIESLARTQRSNVGPSTGKVLFQDDIVTVRLLHSDGIRPRPGYFTDPEQLAQREKRSNEPTSSFRLRLSGCELALRLYEGFDCPSTRSAFEEEARRLKRRLQKIEQMLHQGQTPDDSVEEVAADLLASLHISPPVEATEAGEAGDPTLLMQAIEEELGDQSETASSDSTWQPLPAGQSTRRGRSSSTSAHPKRRRNKLMRSPRSKIDMVFKGVAAEFDKFSKSHAIESKVVFTAKTFKILDQMSTSTWNTFLTRRAQEADSRIPPEAWTKEMVRFKIVNVRPNYDQDPVNSRRPQQGSTSTEARFYAKVAPLKLHVDQDALDFLKKFFAYKPPDSVHRAASTSTKDHEAAGGTTTGSFIQHAEVWPVHLSLDYKGKRPDLNRLKRGEIIEMMNFFNFEGAEMTLRHLTLRGITGWPRLFDTMNDVWTPDVKANQLVDVLSGIAQVKSIINVGQGMADLILTPLEHYQRDGNVLRGLQKGTKSFVKNTTLEAVKLGARLATGTQVLLERAEDVLGGSGAREYRQFRREAERGSLAASQKKRRDARSIGDEEESASPSEEEEEEEKRQFSRYANPPSNIREGLTQAQTDLLQGFKEGAQTILAVPMEVYERGGGGESSAAVDDLQRRGGGGPKPVLRAVPIAALRGAAGASGAVGTMLMALRTDLGGNRNEVEEEKFKKK</sequence>
<dbReference type="OrthoDB" id="18982at2759"/>
<dbReference type="GO" id="GO:0034045">
    <property type="term" value="C:phagophore assembly site membrane"/>
    <property type="evidence" value="ECO:0007669"/>
    <property type="project" value="UniProtKB-SubCell"/>
</dbReference>
<keyword evidence="7" id="KW-0072">Autophagy</keyword>
<feature type="region of interest" description="Disordered" evidence="13">
    <location>
        <begin position="1263"/>
        <end position="1293"/>
    </location>
</feature>
<feature type="compositionally biased region" description="Acidic residues" evidence="13">
    <location>
        <begin position="1908"/>
        <end position="1922"/>
    </location>
</feature>
<comment type="catalytic activity">
    <reaction evidence="12">
        <text>a 1,2-diacyl-sn-glycero-3-phosphocholine(in) = a 1,2-diacyl-sn-glycero-3-phosphocholine(out)</text>
        <dbReference type="Rhea" id="RHEA:38571"/>
        <dbReference type="ChEBI" id="CHEBI:57643"/>
    </reaction>
</comment>
<dbReference type="GO" id="GO:0006869">
    <property type="term" value="P:lipid transport"/>
    <property type="evidence" value="ECO:0007669"/>
    <property type="project" value="UniProtKB-KW"/>
</dbReference>
<dbReference type="PANTHER" id="PTHR13190">
    <property type="entry name" value="AUTOPHAGY-RELATED 2, ISOFORM A"/>
    <property type="match status" value="1"/>
</dbReference>
<dbReference type="GO" id="GO:0034727">
    <property type="term" value="P:piecemeal microautophagy of the nucleus"/>
    <property type="evidence" value="ECO:0007669"/>
    <property type="project" value="TreeGrafter"/>
</dbReference>
<feature type="region of interest" description="Disordered" evidence="13">
    <location>
        <begin position="1887"/>
        <end position="1937"/>
    </location>
</feature>
<keyword evidence="8" id="KW-0445">Lipid transport</keyword>
<comment type="catalytic activity">
    <reaction evidence="10">
        <text>a 1,2-diacyl-sn-glycero-3-phospho-L-serine(in) = a 1,2-diacyl-sn-glycero-3-phospho-L-serine(out)</text>
        <dbReference type="Rhea" id="RHEA:38663"/>
        <dbReference type="ChEBI" id="CHEBI:57262"/>
    </reaction>
</comment>
<feature type="compositionally biased region" description="Basic residues" evidence="13">
    <location>
        <begin position="1550"/>
        <end position="1562"/>
    </location>
</feature>
<evidence type="ECO:0000256" key="11">
    <source>
        <dbReference type="ARBA" id="ARBA00024615"/>
    </source>
</evidence>
<evidence type="ECO:0000256" key="4">
    <source>
        <dbReference type="ARBA" id="ARBA00018070"/>
    </source>
</evidence>
<gene>
    <name evidence="14" type="ORF">FA10DRAFT_264004</name>
</gene>
<evidence type="ECO:0000256" key="6">
    <source>
        <dbReference type="ARBA" id="ARBA00022824"/>
    </source>
</evidence>
<evidence type="ECO:0000256" key="1">
    <source>
        <dbReference type="ARBA" id="ARBA00004406"/>
    </source>
</evidence>
<dbReference type="FunCoup" id="A0A316YZ49">
    <property type="interactions" value="132"/>
</dbReference>
<dbReference type="EMBL" id="KZ819634">
    <property type="protein sequence ID" value="PWN93343.1"/>
    <property type="molecule type" value="Genomic_DNA"/>
</dbReference>
<feature type="region of interest" description="Disordered" evidence="13">
    <location>
        <begin position="790"/>
        <end position="817"/>
    </location>
</feature>
<feature type="compositionally biased region" description="Low complexity" evidence="13">
    <location>
        <begin position="1278"/>
        <end position="1293"/>
    </location>
</feature>
<dbReference type="GO" id="GO:0061723">
    <property type="term" value="P:glycophagy"/>
    <property type="evidence" value="ECO:0007669"/>
    <property type="project" value="TreeGrafter"/>
</dbReference>
<comment type="catalytic activity">
    <reaction evidence="11">
        <text>a 1,2-diacyl-sn-glycero-3-phosphoethanolamine(in) = a 1,2-diacyl-sn-glycero-3-phosphoethanolamine(out)</text>
        <dbReference type="Rhea" id="RHEA:38895"/>
        <dbReference type="ChEBI" id="CHEBI:64612"/>
    </reaction>
</comment>
<evidence type="ECO:0000256" key="9">
    <source>
        <dbReference type="ARBA" id="ARBA00023136"/>
    </source>
</evidence>
<evidence type="ECO:0000256" key="5">
    <source>
        <dbReference type="ARBA" id="ARBA00022448"/>
    </source>
</evidence>
<dbReference type="GO" id="GO:0032266">
    <property type="term" value="F:phosphatidylinositol-3-phosphate binding"/>
    <property type="evidence" value="ECO:0007669"/>
    <property type="project" value="TreeGrafter"/>
</dbReference>
<proteinExistence type="inferred from homology"/>
<name>A0A316YZ49_9BASI</name>
<dbReference type="GO" id="GO:0005789">
    <property type="term" value="C:endoplasmic reticulum membrane"/>
    <property type="evidence" value="ECO:0007669"/>
    <property type="project" value="UniProtKB-SubCell"/>
</dbReference>
<dbReference type="GO" id="GO:0061908">
    <property type="term" value="C:phagophore"/>
    <property type="evidence" value="ECO:0007669"/>
    <property type="project" value="TreeGrafter"/>
</dbReference>
<comment type="similarity">
    <text evidence="3">Belongs to the ATG2 family.</text>
</comment>
<evidence type="ECO:0000256" key="2">
    <source>
        <dbReference type="ARBA" id="ARBA00004623"/>
    </source>
</evidence>
<evidence type="ECO:0000313" key="15">
    <source>
        <dbReference type="Proteomes" id="UP000245768"/>
    </source>
</evidence>
<feature type="region of interest" description="Disordered" evidence="13">
    <location>
        <begin position="275"/>
        <end position="298"/>
    </location>
</feature>
<protein>
    <recommendedName>
        <fullName evidence="4">Autophagy-related protein 2</fullName>
    </recommendedName>
</protein>
<organism evidence="14 15">
    <name type="scientific">Acaromyces ingoldii</name>
    <dbReference type="NCBI Taxonomy" id="215250"/>
    <lineage>
        <taxon>Eukaryota</taxon>
        <taxon>Fungi</taxon>
        <taxon>Dikarya</taxon>
        <taxon>Basidiomycota</taxon>
        <taxon>Ustilaginomycotina</taxon>
        <taxon>Exobasidiomycetes</taxon>
        <taxon>Exobasidiales</taxon>
        <taxon>Cryptobasidiaceae</taxon>
        <taxon>Acaromyces</taxon>
    </lineage>
</organism>
<evidence type="ECO:0000256" key="8">
    <source>
        <dbReference type="ARBA" id="ARBA00023055"/>
    </source>
</evidence>
<dbReference type="STRING" id="215250.A0A316YZ49"/>
<dbReference type="Pfam" id="PF13329">
    <property type="entry name" value="ATG2_CAD"/>
    <property type="match status" value="1"/>
</dbReference>
<keyword evidence="6" id="KW-0256">Endoplasmic reticulum</keyword>
<dbReference type="GO" id="GO:0043495">
    <property type="term" value="F:protein-membrane adaptor activity"/>
    <property type="evidence" value="ECO:0007669"/>
    <property type="project" value="TreeGrafter"/>
</dbReference>
<evidence type="ECO:0000256" key="13">
    <source>
        <dbReference type="SAM" id="MobiDB-lite"/>
    </source>
</evidence>
<dbReference type="PANTHER" id="PTHR13190:SF1">
    <property type="entry name" value="AUTOPHAGY-RELATED 2, ISOFORM A"/>
    <property type="match status" value="1"/>
</dbReference>
<keyword evidence="15" id="KW-1185">Reference proteome</keyword>
<evidence type="ECO:0000313" key="14">
    <source>
        <dbReference type="EMBL" id="PWN93343.1"/>
    </source>
</evidence>
<comment type="subcellular location">
    <subcellularLocation>
        <location evidence="1">Endoplasmic reticulum membrane</location>
        <topology evidence="1">Peripheral membrane protein</topology>
    </subcellularLocation>
    <subcellularLocation>
        <location evidence="2">Preautophagosomal structure membrane</location>
        <topology evidence="2">Peripheral membrane protein</topology>
    </subcellularLocation>
</comment>
<feature type="region of interest" description="Disordered" evidence="13">
    <location>
        <begin position="1518"/>
        <end position="1562"/>
    </location>
</feature>
<evidence type="ECO:0000256" key="7">
    <source>
        <dbReference type="ARBA" id="ARBA00023006"/>
    </source>
</evidence>
<evidence type="ECO:0000256" key="3">
    <source>
        <dbReference type="ARBA" id="ARBA00009714"/>
    </source>
</evidence>
<dbReference type="GO" id="GO:0061709">
    <property type="term" value="P:reticulophagy"/>
    <property type="evidence" value="ECO:0007669"/>
    <property type="project" value="TreeGrafter"/>
</dbReference>
<evidence type="ECO:0000256" key="12">
    <source>
        <dbReference type="ARBA" id="ARBA00024631"/>
    </source>
</evidence>
<dbReference type="GO" id="GO:0000045">
    <property type="term" value="P:autophagosome assembly"/>
    <property type="evidence" value="ECO:0007669"/>
    <property type="project" value="TreeGrafter"/>
</dbReference>
<dbReference type="RefSeq" id="XP_025380541.1">
    <property type="nucleotide sequence ID" value="XM_025520468.1"/>
</dbReference>
<evidence type="ECO:0000256" key="10">
    <source>
        <dbReference type="ARBA" id="ARBA00024479"/>
    </source>
</evidence>
<dbReference type="GeneID" id="37042384"/>
<keyword evidence="9" id="KW-0472">Membrane</keyword>
<feature type="compositionally biased region" description="Polar residues" evidence="13">
    <location>
        <begin position="1520"/>
        <end position="1531"/>
    </location>
</feature>